<dbReference type="PROSITE" id="PS00455">
    <property type="entry name" value="AMP_BINDING"/>
    <property type="match status" value="1"/>
</dbReference>
<comment type="caution">
    <text evidence="3">The sequence shown here is derived from an EMBL/GenBank/DDBJ whole genome shotgun (WGS) entry which is preliminary data.</text>
</comment>
<dbReference type="Proteomes" id="UP000318864">
    <property type="component" value="Unassembled WGS sequence"/>
</dbReference>
<dbReference type="InterPro" id="IPR020845">
    <property type="entry name" value="AMP-binding_CS"/>
</dbReference>
<feature type="domain" description="AMP-binding enzyme C-terminal" evidence="2">
    <location>
        <begin position="473"/>
        <end position="547"/>
    </location>
</feature>
<dbReference type="EMBL" id="RBZW01000076">
    <property type="protein sequence ID" value="THE63029.1"/>
    <property type="molecule type" value="Genomic_DNA"/>
</dbReference>
<dbReference type="SUPFAM" id="SSF56801">
    <property type="entry name" value="Acetyl-CoA synthetase-like"/>
    <property type="match status" value="1"/>
</dbReference>
<dbReference type="InterPro" id="IPR045851">
    <property type="entry name" value="AMP-bd_C_sf"/>
</dbReference>
<dbReference type="Pfam" id="PF00501">
    <property type="entry name" value="AMP-binding"/>
    <property type="match status" value="1"/>
</dbReference>
<dbReference type="GO" id="GO:0016878">
    <property type="term" value="F:acid-thiol ligase activity"/>
    <property type="evidence" value="ECO:0007669"/>
    <property type="project" value="UniProtKB-ARBA"/>
</dbReference>
<keyword evidence="4" id="KW-1185">Reference proteome</keyword>
<gene>
    <name evidence="3" type="ORF">D8Y22_21550</name>
</gene>
<dbReference type="PANTHER" id="PTHR43767">
    <property type="entry name" value="LONG-CHAIN-FATTY-ACID--COA LIGASE"/>
    <property type="match status" value="1"/>
</dbReference>
<name>A0A4S3TGH1_9EURY</name>
<proteinExistence type="predicted"/>
<dbReference type="Pfam" id="PF13193">
    <property type="entry name" value="AMP-binding_C"/>
    <property type="match status" value="1"/>
</dbReference>
<reference evidence="3 4" key="1">
    <citation type="submission" date="2018-10" db="EMBL/GenBank/DDBJ databases">
        <title>Natronolimnobius sp. XQ-INN 246 isolated from Inner Mongolia Autonomous Region of China.</title>
        <authorList>
            <person name="Xue Q."/>
        </authorList>
    </citation>
    <scope>NUCLEOTIDE SEQUENCE [LARGE SCALE GENOMIC DNA]</scope>
    <source>
        <strain evidence="3 4">XQ-INN 246</strain>
    </source>
</reference>
<dbReference type="InterPro" id="IPR042099">
    <property type="entry name" value="ANL_N_sf"/>
</dbReference>
<evidence type="ECO:0000313" key="4">
    <source>
        <dbReference type="Proteomes" id="UP000318864"/>
    </source>
</evidence>
<dbReference type="InterPro" id="IPR025110">
    <property type="entry name" value="AMP-bd_C"/>
</dbReference>
<evidence type="ECO:0000259" key="1">
    <source>
        <dbReference type="Pfam" id="PF00501"/>
    </source>
</evidence>
<sequence>MVFVDMVTTQPAQFPDEVPAEPTVPHGTRPLHEYLRRHAEETPRKPALIYYGTEISYGELNDAVDAFAGVLADRGYGKGDTLMLFLQNCPQYYVGYHAAHRLGMRVSPCSPMAKAHRVSYQLEDGDVDVVLALDAYADVLEDVRDESPLSDVVYTRLEAYLPDDPTPPIHEDMADATAVNRQPTDDSTLYFGQALEDAPAAYDEPSTAMDDVVLLQYTSGTTGQPKGCQHTYETILTKAASNAAVTGYGDDTRLLEVMPIFHVAGKLFAVDTPLIHGSTVVLLTRYSPDALLEAADAHEPTIGWLTTPMVRGVVDHPELEAYDLTSFERNPTTSFGQSLTEALCERWESITGGEMFEAAYGLSETHTMDTFTRGLGTVEDGFMGRPAHDVDIVVRDWQTHEELPRGEKGEISVASPSTMVGYLNKPDRTEDAFYGEYVLTGDVGKLTEDDCLYFLGRRKAMIKSSGYSVSPAEVEAILKEHEGIDNAAVVGRAHETRGEEVVAFVTLADDSLEADDILSWADSEMAAYKRPRDVTILESLPVTDVGKLDKQSLEQRA</sequence>
<dbReference type="PANTHER" id="PTHR43767:SF1">
    <property type="entry name" value="NONRIBOSOMAL PEPTIDE SYNTHASE PES1 (EUROFUNG)-RELATED"/>
    <property type="match status" value="1"/>
</dbReference>
<feature type="domain" description="AMP-dependent synthetase/ligase" evidence="1">
    <location>
        <begin position="35"/>
        <end position="423"/>
    </location>
</feature>
<dbReference type="InterPro" id="IPR000873">
    <property type="entry name" value="AMP-dep_synth/lig_dom"/>
</dbReference>
<dbReference type="InterPro" id="IPR050237">
    <property type="entry name" value="ATP-dep_AMP-bd_enzyme"/>
</dbReference>
<evidence type="ECO:0000259" key="2">
    <source>
        <dbReference type="Pfam" id="PF13193"/>
    </source>
</evidence>
<dbReference type="Gene3D" id="3.30.300.30">
    <property type="match status" value="1"/>
</dbReference>
<evidence type="ECO:0000313" key="3">
    <source>
        <dbReference type="EMBL" id="THE63029.1"/>
    </source>
</evidence>
<dbReference type="AlphaFoldDB" id="A0A4S3TGH1"/>
<dbReference type="Gene3D" id="3.40.50.12780">
    <property type="entry name" value="N-terminal domain of ligase-like"/>
    <property type="match status" value="1"/>
</dbReference>
<organism evidence="3 4">
    <name type="scientific">Salinadaptatus halalkaliphilus</name>
    <dbReference type="NCBI Taxonomy" id="2419781"/>
    <lineage>
        <taxon>Archaea</taxon>
        <taxon>Methanobacteriati</taxon>
        <taxon>Methanobacteriota</taxon>
        <taxon>Stenosarchaea group</taxon>
        <taxon>Halobacteria</taxon>
        <taxon>Halobacteriales</taxon>
        <taxon>Natrialbaceae</taxon>
        <taxon>Salinadaptatus</taxon>
    </lineage>
</organism>
<accession>A0A4S3TGH1</accession>
<protein>
    <submittedName>
        <fullName evidence="3">AMP-dependent synthetase</fullName>
    </submittedName>
</protein>